<dbReference type="Proteomes" id="UP001183246">
    <property type="component" value="Unassembled WGS sequence"/>
</dbReference>
<dbReference type="Pfam" id="PF12911">
    <property type="entry name" value="OppC_N"/>
    <property type="match status" value="1"/>
</dbReference>
<dbReference type="CDD" id="cd06261">
    <property type="entry name" value="TM_PBP2"/>
    <property type="match status" value="1"/>
</dbReference>
<keyword evidence="6 7" id="KW-0472">Membrane</keyword>
<proteinExistence type="inferred from homology"/>
<evidence type="ECO:0000313" key="11">
    <source>
        <dbReference type="Proteomes" id="UP001183246"/>
    </source>
</evidence>
<evidence type="ECO:0000313" key="10">
    <source>
        <dbReference type="EMBL" id="MDT0345139.1"/>
    </source>
</evidence>
<dbReference type="Pfam" id="PF00528">
    <property type="entry name" value="BPD_transp_1"/>
    <property type="match status" value="1"/>
</dbReference>
<feature type="region of interest" description="Disordered" evidence="8">
    <location>
        <begin position="1"/>
        <end position="37"/>
    </location>
</feature>
<evidence type="ECO:0000256" key="3">
    <source>
        <dbReference type="ARBA" id="ARBA00022475"/>
    </source>
</evidence>
<keyword evidence="2 7" id="KW-0813">Transport</keyword>
<reference evidence="11" key="1">
    <citation type="submission" date="2023-07" db="EMBL/GenBank/DDBJ databases">
        <title>30 novel species of actinomycetes from the DSMZ collection.</title>
        <authorList>
            <person name="Nouioui I."/>
        </authorList>
    </citation>
    <scope>NUCLEOTIDE SEQUENCE [LARGE SCALE GENOMIC DNA]</scope>
    <source>
        <strain evidence="11">DSM 44938</strain>
    </source>
</reference>
<evidence type="ECO:0000256" key="7">
    <source>
        <dbReference type="RuleBase" id="RU363032"/>
    </source>
</evidence>
<keyword evidence="3" id="KW-1003">Cell membrane</keyword>
<dbReference type="InterPro" id="IPR025966">
    <property type="entry name" value="OppC_N"/>
</dbReference>
<gene>
    <name evidence="10" type="ORF">RM590_21405</name>
</gene>
<feature type="domain" description="ABC transmembrane type-1" evidence="9">
    <location>
        <begin position="123"/>
        <end position="314"/>
    </location>
</feature>
<keyword evidence="11" id="KW-1185">Reference proteome</keyword>
<feature type="transmembrane region" description="Helical" evidence="7">
    <location>
        <begin position="246"/>
        <end position="272"/>
    </location>
</feature>
<organism evidence="10 11">
    <name type="scientific">Streptomyces litchfieldiae</name>
    <dbReference type="NCBI Taxonomy" id="3075543"/>
    <lineage>
        <taxon>Bacteria</taxon>
        <taxon>Bacillati</taxon>
        <taxon>Actinomycetota</taxon>
        <taxon>Actinomycetes</taxon>
        <taxon>Kitasatosporales</taxon>
        <taxon>Streptomycetaceae</taxon>
        <taxon>Streptomyces</taxon>
    </lineage>
</organism>
<evidence type="ECO:0000256" key="1">
    <source>
        <dbReference type="ARBA" id="ARBA00004651"/>
    </source>
</evidence>
<dbReference type="RefSeq" id="WP_311706272.1">
    <property type="nucleotide sequence ID" value="NZ_JAVREL010000013.1"/>
</dbReference>
<evidence type="ECO:0000256" key="5">
    <source>
        <dbReference type="ARBA" id="ARBA00022989"/>
    </source>
</evidence>
<comment type="subcellular location">
    <subcellularLocation>
        <location evidence="1 7">Cell membrane</location>
        <topology evidence="1 7">Multi-pass membrane protein</topology>
    </subcellularLocation>
</comment>
<dbReference type="PROSITE" id="PS50928">
    <property type="entry name" value="ABC_TM1"/>
    <property type="match status" value="1"/>
</dbReference>
<evidence type="ECO:0000256" key="4">
    <source>
        <dbReference type="ARBA" id="ARBA00022692"/>
    </source>
</evidence>
<feature type="transmembrane region" description="Helical" evidence="7">
    <location>
        <begin position="128"/>
        <end position="150"/>
    </location>
</feature>
<name>A0ABU2MU21_9ACTN</name>
<comment type="caution">
    <text evidence="10">The sequence shown here is derived from an EMBL/GenBank/DDBJ whole genome shotgun (WGS) entry which is preliminary data.</text>
</comment>
<evidence type="ECO:0000256" key="6">
    <source>
        <dbReference type="ARBA" id="ARBA00023136"/>
    </source>
</evidence>
<evidence type="ECO:0000256" key="8">
    <source>
        <dbReference type="SAM" id="MobiDB-lite"/>
    </source>
</evidence>
<keyword evidence="5 7" id="KW-1133">Transmembrane helix</keyword>
<dbReference type="InterPro" id="IPR000515">
    <property type="entry name" value="MetI-like"/>
</dbReference>
<feature type="transmembrane region" description="Helical" evidence="7">
    <location>
        <begin position="292"/>
        <end position="313"/>
    </location>
</feature>
<feature type="transmembrane region" description="Helical" evidence="7">
    <location>
        <begin position="188"/>
        <end position="207"/>
    </location>
</feature>
<dbReference type="EMBL" id="JAVREL010000013">
    <property type="protein sequence ID" value="MDT0345139.1"/>
    <property type="molecule type" value="Genomic_DNA"/>
</dbReference>
<keyword evidence="4 7" id="KW-0812">Transmembrane</keyword>
<dbReference type="SUPFAM" id="SSF161098">
    <property type="entry name" value="MetI-like"/>
    <property type="match status" value="1"/>
</dbReference>
<dbReference type="PANTHER" id="PTHR43386">
    <property type="entry name" value="OLIGOPEPTIDE TRANSPORT SYSTEM PERMEASE PROTEIN APPC"/>
    <property type="match status" value="1"/>
</dbReference>
<protein>
    <submittedName>
        <fullName evidence="10">ABC transporter permease</fullName>
    </submittedName>
</protein>
<sequence length="327" mass="34348">MTAIPIQPATGPTKGPAEGEEGAPSTAGGAPPPPRPRAWRALARDKGAVLSASYILLIVAMAVFAPLIVKVSGWGPYEFDQTAVDPNLAGVPLGDWGGAGGEHWFGVEPGSGRDIFARIVYGARVSMLIALSATALTTFLGVLFGLLAGYLGGTVDWVISRVMDFLMAFPALIFMIAILSALPAGNRSTLLVVVISVFGWPYLARIVRGQTMSLARREFVEAARASGASSAAIVFREILPNLRSTIIVMTTLAVPGYIGTEAGLSFLGVGVVPPTPSWGQMIASSVSWYSVVPTYFAIPGAFLFLLVLSFTVLGDRLRAVLDPEGVR</sequence>
<evidence type="ECO:0000256" key="2">
    <source>
        <dbReference type="ARBA" id="ARBA00022448"/>
    </source>
</evidence>
<evidence type="ECO:0000259" key="9">
    <source>
        <dbReference type="PROSITE" id="PS50928"/>
    </source>
</evidence>
<comment type="similarity">
    <text evidence="7">Belongs to the binding-protein-dependent transport system permease family.</text>
</comment>
<dbReference type="Gene3D" id="1.10.3720.10">
    <property type="entry name" value="MetI-like"/>
    <property type="match status" value="1"/>
</dbReference>
<dbReference type="InterPro" id="IPR035906">
    <property type="entry name" value="MetI-like_sf"/>
</dbReference>
<accession>A0ABU2MU21</accession>
<feature type="transmembrane region" description="Helical" evidence="7">
    <location>
        <begin position="162"/>
        <end position="182"/>
    </location>
</feature>
<dbReference type="PANTHER" id="PTHR43386:SF1">
    <property type="entry name" value="D,D-DIPEPTIDE TRANSPORT SYSTEM PERMEASE PROTEIN DDPC-RELATED"/>
    <property type="match status" value="1"/>
</dbReference>
<dbReference type="InterPro" id="IPR050366">
    <property type="entry name" value="BP-dependent_transpt_permease"/>
</dbReference>
<feature type="transmembrane region" description="Helical" evidence="7">
    <location>
        <begin position="47"/>
        <end position="69"/>
    </location>
</feature>
<feature type="compositionally biased region" description="Low complexity" evidence="8">
    <location>
        <begin position="10"/>
        <end position="29"/>
    </location>
</feature>